<dbReference type="EMBL" id="JALLPB020000246">
    <property type="protein sequence ID" value="KAL3811629.1"/>
    <property type="molecule type" value="Genomic_DNA"/>
</dbReference>
<name>A0ABD3RF27_9STRA</name>
<feature type="coiled-coil region" evidence="1">
    <location>
        <begin position="93"/>
        <end position="321"/>
    </location>
</feature>
<evidence type="ECO:0000256" key="2">
    <source>
        <dbReference type="SAM" id="MobiDB-lite"/>
    </source>
</evidence>
<organism evidence="3 4">
    <name type="scientific">Cyclostephanos tholiformis</name>
    <dbReference type="NCBI Taxonomy" id="382380"/>
    <lineage>
        <taxon>Eukaryota</taxon>
        <taxon>Sar</taxon>
        <taxon>Stramenopiles</taxon>
        <taxon>Ochrophyta</taxon>
        <taxon>Bacillariophyta</taxon>
        <taxon>Coscinodiscophyceae</taxon>
        <taxon>Thalassiosirophycidae</taxon>
        <taxon>Stephanodiscales</taxon>
        <taxon>Stephanodiscaceae</taxon>
        <taxon>Cyclostephanos</taxon>
    </lineage>
</organism>
<keyword evidence="1" id="KW-0175">Coiled coil</keyword>
<protein>
    <submittedName>
        <fullName evidence="3">Uncharacterized protein</fullName>
    </submittedName>
</protein>
<proteinExistence type="predicted"/>
<accession>A0ABD3RF27</accession>
<gene>
    <name evidence="3" type="ORF">ACHAXA_001386</name>
</gene>
<sequence>MSRYAQCVTKNETILSLLSDDSEADIDGNRRTDHREITETEFYLKFEEAFNITLSNNPEILPGVPALIKSIKNACFEKQKKKFQSEYVMRRKLDEAMIEKDQLEAQLRKEMGEIARRRNDLAMKLETTNGGKDIKKDTLSKQIDAIEAMKRELTSNITDIAKEKEELAKQLSYLSKSREELERTLELESELAVKDRNALQKVLAERKKLQKQKMENKELENKTEIMSNASSKEKKALQAEVAELNKLEDHMKQLRKQNEEAQKVLEEEKKRIMENTETLQSKKRSLAESLKDMEKQFQEEIDELQEKIRHAKMMHEEEMENIVKSRVMTYLKGGNVSGDETKNMLVGRGDATRVMGLRGSGSAGESPLDIDSIVNERDDAELKRKMWGERGLKSSLDIDSLVRERVEAELKKRMLAERAVETTLDIDSMVSDHVDAELNKKILAERTNFMEEIRRYRKEIHISQYMKGVTKRNMDPGRSAPYSYKLRDNDSRFSPPLQPHPSQNSFSYSKEVEDIGSRISRYSPYYSRGYVARRIEG</sequence>
<evidence type="ECO:0000313" key="4">
    <source>
        <dbReference type="Proteomes" id="UP001530377"/>
    </source>
</evidence>
<dbReference type="Proteomes" id="UP001530377">
    <property type="component" value="Unassembled WGS sequence"/>
</dbReference>
<feature type="coiled-coil region" evidence="1">
    <location>
        <begin position="398"/>
        <end position="459"/>
    </location>
</feature>
<evidence type="ECO:0000256" key="1">
    <source>
        <dbReference type="SAM" id="Coils"/>
    </source>
</evidence>
<keyword evidence="4" id="KW-1185">Reference proteome</keyword>
<feature type="region of interest" description="Disordered" evidence="2">
    <location>
        <begin position="471"/>
        <end position="509"/>
    </location>
</feature>
<evidence type="ECO:0000313" key="3">
    <source>
        <dbReference type="EMBL" id="KAL3811629.1"/>
    </source>
</evidence>
<dbReference type="AlphaFoldDB" id="A0ABD3RF27"/>
<reference evidence="3 4" key="1">
    <citation type="submission" date="2024-10" db="EMBL/GenBank/DDBJ databases">
        <title>Updated reference genomes for cyclostephanoid diatoms.</title>
        <authorList>
            <person name="Roberts W.R."/>
            <person name="Alverson A.J."/>
        </authorList>
    </citation>
    <scope>NUCLEOTIDE SEQUENCE [LARGE SCALE GENOMIC DNA]</scope>
    <source>
        <strain evidence="3 4">AJA228-03</strain>
    </source>
</reference>
<comment type="caution">
    <text evidence="3">The sequence shown here is derived from an EMBL/GenBank/DDBJ whole genome shotgun (WGS) entry which is preliminary data.</text>
</comment>